<evidence type="ECO:0000259" key="2">
    <source>
        <dbReference type="Pfam" id="PF00582"/>
    </source>
</evidence>
<keyword evidence="4" id="KW-1185">Reference proteome</keyword>
<dbReference type="EMBL" id="FNCW01000006">
    <property type="protein sequence ID" value="SDG73959.1"/>
    <property type="molecule type" value="Genomic_DNA"/>
</dbReference>
<protein>
    <submittedName>
        <fullName evidence="3">Universal stress protein family protein</fullName>
    </submittedName>
</protein>
<sequence length="286" mass="33414">MRPIKKILVGLDLSDIDQQLIRYSSFFADIIDVDKVYFVHNIKRYEISEMLEKELEDIDLEELITEELKDRVDENFNTEVEWEVLISDDPYTESLISYIVNKYSIDLLMMGNKNNEEGSGILAFKLLRTTRCQFLWVPENASMEMKKVWVGTDFSNSSKKCFAYADLLKSNHDFELEAVHVYSLPVHFSPYLNNSEINPKMEEYIDKRFDNFLRKIDFSDKIKKYKILGREANVASRLKKEAYKNDVNLLMVADKGSNTISNLTLGSITEDLFNRELKIPLLIIKD</sequence>
<dbReference type="InterPro" id="IPR014729">
    <property type="entry name" value="Rossmann-like_a/b/a_fold"/>
</dbReference>
<dbReference type="CDD" id="cd00293">
    <property type="entry name" value="USP-like"/>
    <property type="match status" value="1"/>
</dbReference>
<dbReference type="STRING" id="470826.SAMN04488027_10649"/>
<proteinExistence type="inferred from homology"/>
<dbReference type="Pfam" id="PF00582">
    <property type="entry name" value="Usp"/>
    <property type="match status" value="1"/>
</dbReference>
<dbReference type="PANTHER" id="PTHR46268">
    <property type="entry name" value="STRESS RESPONSE PROTEIN NHAX"/>
    <property type="match status" value="1"/>
</dbReference>
<reference evidence="3 4" key="1">
    <citation type="submission" date="2016-10" db="EMBL/GenBank/DDBJ databases">
        <authorList>
            <person name="de Groot N.N."/>
        </authorList>
    </citation>
    <scope>NUCLEOTIDE SEQUENCE [LARGE SCALE GENOMIC DNA]</scope>
    <source>
        <strain evidence="3 4">DSM 19803</strain>
    </source>
</reference>
<gene>
    <name evidence="3" type="ORF">SAMN04488027_10649</name>
</gene>
<accession>A0A1G7WPW8</accession>
<dbReference type="SUPFAM" id="SSF52402">
    <property type="entry name" value="Adenine nucleotide alpha hydrolases-like"/>
    <property type="match status" value="2"/>
</dbReference>
<comment type="similarity">
    <text evidence="1">Belongs to the universal stress protein A family.</text>
</comment>
<dbReference type="PANTHER" id="PTHR46268:SF6">
    <property type="entry name" value="UNIVERSAL STRESS PROTEIN UP12"/>
    <property type="match status" value="1"/>
</dbReference>
<dbReference type="InterPro" id="IPR006016">
    <property type="entry name" value="UspA"/>
</dbReference>
<evidence type="ECO:0000313" key="3">
    <source>
        <dbReference type="EMBL" id="SDG73959.1"/>
    </source>
</evidence>
<dbReference type="RefSeq" id="WP_093367789.1">
    <property type="nucleotide sequence ID" value="NZ_FNCW01000006.1"/>
</dbReference>
<organism evidence="3 4">
    <name type="scientific">Psychroflexus sediminis</name>
    <dbReference type="NCBI Taxonomy" id="470826"/>
    <lineage>
        <taxon>Bacteria</taxon>
        <taxon>Pseudomonadati</taxon>
        <taxon>Bacteroidota</taxon>
        <taxon>Flavobacteriia</taxon>
        <taxon>Flavobacteriales</taxon>
        <taxon>Flavobacteriaceae</taxon>
        <taxon>Psychroflexus</taxon>
    </lineage>
</organism>
<dbReference type="AlphaFoldDB" id="A0A1G7WPW8"/>
<feature type="domain" description="UspA" evidence="2">
    <location>
        <begin position="145"/>
        <end position="285"/>
    </location>
</feature>
<name>A0A1G7WPW8_9FLAO</name>
<evidence type="ECO:0000313" key="4">
    <source>
        <dbReference type="Proteomes" id="UP000199296"/>
    </source>
</evidence>
<dbReference type="Proteomes" id="UP000199296">
    <property type="component" value="Unassembled WGS sequence"/>
</dbReference>
<dbReference type="Gene3D" id="3.40.50.620">
    <property type="entry name" value="HUPs"/>
    <property type="match status" value="2"/>
</dbReference>
<evidence type="ECO:0000256" key="1">
    <source>
        <dbReference type="ARBA" id="ARBA00008791"/>
    </source>
</evidence>
<dbReference type="OrthoDB" id="1522996at2"/>